<dbReference type="InterPro" id="IPR050595">
    <property type="entry name" value="Bact_response_regulator"/>
</dbReference>
<proteinExistence type="predicted"/>
<gene>
    <name evidence="4" type="ORF">ACFONP_08965</name>
</gene>
<organism evidence="4 5">
    <name type="scientific">Parvularcula lutaonensis</name>
    <dbReference type="NCBI Taxonomy" id="491923"/>
    <lineage>
        <taxon>Bacteria</taxon>
        <taxon>Pseudomonadati</taxon>
        <taxon>Pseudomonadota</taxon>
        <taxon>Alphaproteobacteria</taxon>
        <taxon>Parvularculales</taxon>
        <taxon>Parvularculaceae</taxon>
        <taxon>Parvularcula</taxon>
    </lineage>
</organism>
<feature type="domain" description="Response regulatory" evidence="3">
    <location>
        <begin position="8"/>
        <end position="119"/>
    </location>
</feature>
<sequence>MTTASPQRIFIVEDEVTIAFEMSDTLEDLGFEVVGPSVHLSDAEKKAANKTFDVACLDVNLGNGKTSKPVAEILRERSIPYVFLTAYDADQVDFIDDKDIVLKKPVSQQALVNAIKRAYSEAEA</sequence>
<dbReference type="InterPro" id="IPR011006">
    <property type="entry name" value="CheY-like_superfamily"/>
</dbReference>
<dbReference type="PANTHER" id="PTHR44591">
    <property type="entry name" value="STRESS RESPONSE REGULATOR PROTEIN 1"/>
    <property type="match status" value="1"/>
</dbReference>
<keyword evidence="1 2" id="KW-0597">Phosphoprotein</keyword>
<dbReference type="Gene3D" id="3.40.50.2300">
    <property type="match status" value="1"/>
</dbReference>
<dbReference type="Proteomes" id="UP001595607">
    <property type="component" value="Unassembled WGS sequence"/>
</dbReference>
<keyword evidence="5" id="KW-1185">Reference proteome</keyword>
<name>A0ABV7MDB2_9PROT</name>
<dbReference type="RefSeq" id="WP_189571797.1">
    <property type="nucleotide sequence ID" value="NZ_BMXU01000001.1"/>
</dbReference>
<dbReference type="SMART" id="SM00448">
    <property type="entry name" value="REC"/>
    <property type="match status" value="1"/>
</dbReference>
<dbReference type="EMBL" id="JBHRVA010000002">
    <property type="protein sequence ID" value="MFC3302862.1"/>
    <property type="molecule type" value="Genomic_DNA"/>
</dbReference>
<evidence type="ECO:0000313" key="5">
    <source>
        <dbReference type="Proteomes" id="UP001595607"/>
    </source>
</evidence>
<dbReference type="PANTHER" id="PTHR44591:SF3">
    <property type="entry name" value="RESPONSE REGULATORY DOMAIN-CONTAINING PROTEIN"/>
    <property type="match status" value="1"/>
</dbReference>
<dbReference type="PROSITE" id="PS50110">
    <property type="entry name" value="RESPONSE_REGULATORY"/>
    <property type="match status" value="1"/>
</dbReference>
<comment type="caution">
    <text evidence="4">The sequence shown here is derived from an EMBL/GenBank/DDBJ whole genome shotgun (WGS) entry which is preliminary data.</text>
</comment>
<dbReference type="Pfam" id="PF00072">
    <property type="entry name" value="Response_reg"/>
    <property type="match status" value="1"/>
</dbReference>
<protein>
    <submittedName>
        <fullName evidence="4">Response regulator</fullName>
    </submittedName>
</protein>
<dbReference type="InterPro" id="IPR001789">
    <property type="entry name" value="Sig_transdc_resp-reg_receiver"/>
</dbReference>
<evidence type="ECO:0000313" key="4">
    <source>
        <dbReference type="EMBL" id="MFC3302862.1"/>
    </source>
</evidence>
<evidence type="ECO:0000256" key="1">
    <source>
        <dbReference type="ARBA" id="ARBA00022553"/>
    </source>
</evidence>
<accession>A0ABV7MDB2</accession>
<evidence type="ECO:0000256" key="2">
    <source>
        <dbReference type="PROSITE-ProRule" id="PRU00169"/>
    </source>
</evidence>
<evidence type="ECO:0000259" key="3">
    <source>
        <dbReference type="PROSITE" id="PS50110"/>
    </source>
</evidence>
<feature type="modified residue" description="4-aspartylphosphate" evidence="2">
    <location>
        <position position="58"/>
    </location>
</feature>
<reference evidence="5" key="1">
    <citation type="journal article" date="2019" name="Int. J. Syst. Evol. Microbiol.">
        <title>The Global Catalogue of Microorganisms (GCM) 10K type strain sequencing project: providing services to taxonomists for standard genome sequencing and annotation.</title>
        <authorList>
            <consortium name="The Broad Institute Genomics Platform"/>
            <consortium name="The Broad Institute Genome Sequencing Center for Infectious Disease"/>
            <person name="Wu L."/>
            <person name="Ma J."/>
        </authorList>
    </citation>
    <scope>NUCLEOTIDE SEQUENCE [LARGE SCALE GENOMIC DNA]</scope>
    <source>
        <strain evidence="5">KCTC 22245</strain>
    </source>
</reference>
<dbReference type="SUPFAM" id="SSF52172">
    <property type="entry name" value="CheY-like"/>
    <property type="match status" value="1"/>
</dbReference>